<keyword evidence="2" id="KW-1185">Reference proteome</keyword>
<reference evidence="1 2" key="1">
    <citation type="journal article" date="2019" name="Nat. Ecol. Evol.">
        <title>Megaphylogeny resolves global patterns of mushroom evolution.</title>
        <authorList>
            <person name="Varga T."/>
            <person name="Krizsan K."/>
            <person name="Foldi C."/>
            <person name="Dima B."/>
            <person name="Sanchez-Garcia M."/>
            <person name="Sanchez-Ramirez S."/>
            <person name="Szollosi G.J."/>
            <person name="Szarkandi J.G."/>
            <person name="Papp V."/>
            <person name="Albert L."/>
            <person name="Andreopoulos W."/>
            <person name="Angelini C."/>
            <person name="Antonin V."/>
            <person name="Barry K.W."/>
            <person name="Bougher N.L."/>
            <person name="Buchanan P."/>
            <person name="Buyck B."/>
            <person name="Bense V."/>
            <person name="Catcheside P."/>
            <person name="Chovatia M."/>
            <person name="Cooper J."/>
            <person name="Damon W."/>
            <person name="Desjardin D."/>
            <person name="Finy P."/>
            <person name="Geml J."/>
            <person name="Haridas S."/>
            <person name="Hughes K."/>
            <person name="Justo A."/>
            <person name="Karasinski D."/>
            <person name="Kautmanova I."/>
            <person name="Kiss B."/>
            <person name="Kocsube S."/>
            <person name="Kotiranta H."/>
            <person name="LaButti K.M."/>
            <person name="Lechner B.E."/>
            <person name="Liimatainen K."/>
            <person name="Lipzen A."/>
            <person name="Lukacs Z."/>
            <person name="Mihaltcheva S."/>
            <person name="Morgado L.N."/>
            <person name="Niskanen T."/>
            <person name="Noordeloos M.E."/>
            <person name="Ohm R.A."/>
            <person name="Ortiz-Santana B."/>
            <person name="Ovrebo C."/>
            <person name="Racz N."/>
            <person name="Riley R."/>
            <person name="Savchenko A."/>
            <person name="Shiryaev A."/>
            <person name="Soop K."/>
            <person name="Spirin V."/>
            <person name="Szebenyi C."/>
            <person name="Tomsovsky M."/>
            <person name="Tulloss R.E."/>
            <person name="Uehling J."/>
            <person name="Grigoriev I.V."/>
            <person name="Vagvolgyi C."/>
            <person name="Papp T."/>
            <person name="Martin F.M."/>
            <person name="Miettinen O."/>
            <person name="Hibbett D.S."/>
            <person name="Nagy L.G."/>
        </authorList>
    </citation>
    <scope>NUCLEOTIDE SEQUENCE [LARGE SCALE GENOMIC DNA]</scope>
    <source>
        <strain evidence="1 2">NL-1719</strain>
    </source>
</reference>
<organism evidence="1 2">
    <name type="scientific">Pluteus cervinus</name>
    <dbReference type="NCBI Taxonomy" id="181527"/>
    <lineage>
        <taxon>Eukaryota</taxon>
        <taxon>Fungi</taxon>
        <taxon>Dikarya</taxon>
        <taxon>Basidiomycota</taxon>
        <taxon>Agaricomycotina</taxon>
        <taxon>Agaricomycetes</taxon>
        <taxon>Agaricomycetidae</taxon>
        <taxon>Agaricales</taxon>
        <taxon>Pluteineae</taxon>
        <taxon>Pluteaceae</taxon>
        <taxon>Pluteus</taxon>
    </lineage>
</organism>
<name>A0ACD2ZYR2_9AGAR</name>
<evidence type="ECO:0000313" key="1">
    <source>
        <dbReference type="EMBL" id="TFK58498.1"/>
    </source>
</evidence>
<dbReference type="EMBL" id="ML209327">
    <property type="protein sequence ID" value="TFK58498.1"/>
    <property type="molecule type" value="Genomic_DNA"/>
</dbReference>
<dbReference type="Proteomes" id="UP000308600">
    <property type="component" value="Unassembled WGS sequence"/>
</dbReference>
<sequence>MREGRGSHADAWICEREGGLDLGLDIVNGVRGFKLNPGVNAVKWICTPTYTQKGPIILERLAGEKEVLLVGWHSKEGLTLLWLEFWLRIINRVRGLDLQGDGLSGKGLHKDLRATAKTEDEMQGGLLLDVVVGQSPAILELLASEDKTLLVRTPLEGDGLAGEILAKICMIDECGECELQLSGQVEVWDMRGKRGLELGLTLLMTSVGLGLDVVDGVRGFDLNPGSDAFKLKRICMLTCRCEGFNLNPRRFEEDLHALTLERVDEGQHANAQTRDGSTRPGPWPGCNRHQGFDLKGDGLASQGLNENLHTTEEAKD</sequence>
<gene>
    <name evidence="1" type="ORF">BDN72DRAFT_865879</name>
</gene>
<accession>A0ACD2ZYR2</accession>
<protein>
    <submittedName>
        <fullName evidence="1">Uncharacterized protein</fullName>
    </submittedName>
</protein>
<evidence type="ECO:0000313" key="2">
    <source>
        <dbReference type="Proteomes" id="UP000308600"/>
    </source>
</evidence>
<proteinExistence type="predicted"/>